<dbReference type="InterPro" id="IPR001412">
    <property type="entry name" value="aa-tRNA-synth_I_CS"/>
</dbReference>
<dbReference type="InterPro" id="IPR002302">
    <property type="entry name" value="Leu-tRNA-ligase"/>
</dbReference>
<dbReference type="Pfam" id="PF13603">
    <property type="entry name" value="tRNA-synt_1_2"/>
    <property type="match status" value="1"/>
</dbReference>
<dbReference type="AlphaFoldDB" id="A0A9W8M225"/>
<feature type="domain" description="Methionyl/Valyl/Leucyl/Isoleucyl-tRNA synthetase anticodon-binding" evidence="14">
    <location>
        <begin position="819"/>
        <end position="945"/>
    </location>
</feature>
<dbReference type="Gene3D" id="3.40.50.620">
    <property type="entry name" value="HUPs"/>
    <property type="match status" value="2"/>
</dbReference>
<dbReference type="SUPFAM" id="SSF50677">
    <property type="entry name" value="ValRS/IleRS/LeuRS editing domain"/>
    <property type="match status" value="1"/>
</dbReference>
<evidence type="ECO:0000256" key="1">
    <source>
        <dbReference type="ARBA" id="ARBA00004305"/>
    </source>
</evidence>
<dbReference type="Pfam" id="PF08264">
    <property type="entry name" value="Anticodon_1"/>
    <property type="match status" value="1"/>
</dbReference>
<dbReference type="GO" id="GO:0005759">
    <property type="term" value="C:mitochondrial matrix"/>
    <property type="evidence" value="ECO:0007669"/>
    <property type="project" value="UniProtKB-SubCell"/>
</dbReference>
<dbReference type="HAMAP" id="MF_00049_B">
    <property type="entry name" value="Leu_tRNA_synth_B"/>
    <property type="match status" value="1"/>
</dbReference>
<evidence type="ECO:0000256" key="12">
    <source>
        <dbReference type="RuleBase" id="RU363035"/>
    </source>
</evidence>
<dbReference type="Gene3D" id="3.90.740.10">
    <property type="entry name" value="Valyl/Leucyl/Isoleucyl-tRNA synthetase, editing domain"/>
    <property type="match status" value="1"/>
</dbReference>
<keyword evidence="8 12" id="KW-0648">Protein biosynthesis</keyword>
<comment type="subcellular location">
    <subcellularLocation>
        <location evidence="2">Cytoplasm</location>
    </subcellularLocation>
    <subcellularLocation>
        <location evidence="1">Mitochondrion matrix</location>
    </subcellularLocation>
</comment>
<dbReference type="GO" id="GO:0004823">
    <property type="term" value="F:leucine-tRNA ligase activity"/>
    <property type="evidence" value="ECO:0007669"/>
    <property type="project" value="UniProtKB-EC"/>
</dbReference>
<evidence type="ECO:0000256" key="9">
    <source>
        <dbReference type="ARBA" id="ARBA00023146"/>
    </source>
</evidence>
<dbReference type="Pfam" id="PF09334">
    <property type="entry name" value="tRNA-synt_1g"/>
    <property type="match status" value="1"/>
</dbReference>
<keyword evidence="9 12" id="KW-0030">Aminoacyl-tRNA synthetase</keyword>
<dbReference type="GO" id="GO:0006429">
    <property type="term" value="P:leucyl-tRNA aminoacylation"/>
    <property type="evidence" value="ECO:0007669"/>
    <property type="project" value="InterPro"/>
</dbReference>
<dbReference type="CDD" id="cd00812">
    <property type="entry name" value="LeuRS_core"/>
    <property type="match status" value="1"/>
</dbReference>
<evidence type="ECO:0000256" key="3">
    <source>
        <dbReference type="ARBA" id="ARBA00005594"/>
    </source>
</evidence>
<comment type="catalytic activity">
    <reaction evidence="11">
        <text>tRNA(Leu) + L-leucine + ATP = L-leucyl-tRNA(Leu) + AMP + diphosphate</text>
        <dbReference type="Rhea" id="RHEA:11688"/>
        <dbReference type="Rhea" id="RHEA-COMP:9613"/>
        <dbReference type="Rhea" id="RHEA-COMP:9622"/>
        <dbReference type="ChEBI" id="CHEBI:30616"/>
        <dbReference type="ChEBI" id="CHEBI:33019"/>
        <dbReference type="ChEBI" id="CHEBI:57427"/>
        <dbReference type="ChEBI" id="CHEBI:78442"/>
        <dbReference type="ChEBI" id="CHEBI:78494"/>
        <dbReference type="ChEBI" id="CHEBI:456215"/>
        <dbReference type="EC" id="6.1.1.4"/>
    </reaction>
</comment>
<dbReference type="Proteomes" id="UP001139887">
    <property type="component" value="Unassembled WGS sequence"/>
</dbReference>
<dbReference type="PROSITE" id="PS00178">
    <property type="entry name" value="AA_TRNA_LIGASE_I"/>
    <property type="match status" value="1"/>
</dbReference>
<dbReference type="Gene3D" id="1.10.730.10">
    <property type="entry name" value="Isoleucyl-tRNA Synthetase, Domain 1"/>
    <property type="match status" value="1"/>
</dbReference>
<dbReference type="FunFam" id="3.40.50.620:FF:000100">
    <property type="entry name" value="probable leucine--tRNA ligase, mitochondrial"/>
    <property type="match status" value="1"/>
</dbReference>
<feature type="domain" description="Leucyl-tRNA synthetase editing" evidence="16">
    <location>
        <begin position="305"/>
        <end position="494"/>
    </location>
</feature>
<comment type="caution">
    <text evidence="17">The sequence shown here is derived from an EMBL/GenBank/DDBJ whole genome shotgun (WGS) entry which is preliminary data.</text>
</comment>
<evidence type="ECO:0000256" key="5">
    <source>
        <dbReference type="ARBA" id="ARBA00022598"/>
    </source>
</evidence>
<evidence type="ECO:0000259" key="13">
    <source>
        <dbReference type="Pfam" id="PF00133"/>
    </source>
</evidence>
<name>A0A9W8M225_9FUNG</name>
<dbReference type="PANTHER" id="PTHR43740:SF2">
    <property type="entry name" value="LEUCINE--TRNA LIGASE, MITOCHONDRIAL"/>
    <property type="match status" value="1"/>
</dbReference>
<dbReference type="OrthoDB" id="15954at2759"/>
<gene>
    <name evidence="17" type="primary">NAM2</name>
    <name evidence="17" type="ORF">IWW36_000219</name>
</gene>
<sequence length="998" mass="111955">MLRGLSVKPFISYNMLRASRGLWKQRPQTISANSVQQHFLLARASYGLVTDQCYRLFTSSAKLAQAKFAHWVDQSTGRLDTAKLEAKWKARWAEIKSKESGLDKTKTPLSAQEIQRIFYVLVMFPYPSGVLHMGHVRVYTISDMLARFHRMNGKTVLHPMGWDAFGLPAENAAIERGIAPHEWTYRNIGVMKEQLSRILADFDWDRELATCDPEYYRWTQYIFLQLLKHNKVYRKEAVVNWDPIDQTVLANEQVDKDGRSWRSGAIVEQRKLKQWFARITDYAQELLDDLETLDWPEHVKSMQANWIGRSEGAEFVFNLDASTTSNNAPPISVFTSRPDTLFGVSYLAIAPDHPLVSANFLPSTYANHVLCRAQELLNNLSGGNDRAQKTKVGVFTGIYAKHPLAPKQKIPVYIADYVLSTYGTGAVMGVPAHDVRDYEFCQENAVPIHQPVVESEIPEPFSPVFTGLGKLRRIPENGEFGGMSSKEAGLAIVSAAAAKGLAKRVVNYRLRDWLLSRQRYWGAPVPIIHCTDCGAVPVPESDLPVELPKNIVLSGRGGSPLAQATDWLNCKCPQCHGPAKRDTDTLDTFVDSSWYFLRYTDPHNTSHPFDASRASAAMPVDLYIGGVEHAILHLLYSRFISKFLWKTGAYGLGALIQRPDVDEEVRAAVSQREESNGARNGEPFKRLLTQGMVHGLTYKDPSSGRFLKPEEVDAGRSSPRIIQTGETPHMSFEKMSKSKYNGVDPGDTVSKYGADATRLHMLYLAPPQEVLEWDTVSIVGMQRWINRVGRLVDTACKSVPGEPFTCSSDAQKKWSKEAKEIYRQTHIAIQRVTESLETTFAFNTAIAALIELTNFLSAAKACEHPVFGWSLMCLVKMLSPMAPSVGEELWEILSMCGYLQGLGYKPASKEDSVFKHPWPVLDHNALQKLSTTIVVQVNGKVRFKLEDVEADVGECVLLQLAKSHPQASKWLFDSQNQPKSILKVIHVPNKLVNFIVPK</sequence>
<evidence type="ECO:0000256" key="4">
    <source>
        <dbReference type="ARBA" id="ARBA00013164"/>
    </source>
</evidence>
<evidence type="ECO:0000259" key="14">
    <source>
        <dbReference type="Pfam" id="PF08264"/>
    </source>
</evidence>
<dbReference type="InterPro" id="IPR009080">
    <property type="entry name" value="tRNAsynth_Ia_anticodon-bd"/>
</dbReference>
<evidence type="ECO:0000256" key="6">
    <source>
        <dbReference type="ARBA" id="ARBA00022741"/>
    </source>
</evidence>
<keyword evidence="6 12" id="KW-0547">Nucleotide-binding</keyword>
<evidence type="ECO:0000259" key="16">
    <source>
        <dbReference type="Pfam" id="PF13603"/>
    </source>
</evidence>
<dbReference type="InterPro" id="IPR015413">
    <property type="entry name" value="Methionyl/Leucyl_tRNA_Synth"/>
</dbReference>
<keyword evidence="7 12" id="KW-0067">ATP-binding</keyword>
<reference evidence="17" key="1">
    <citation type="submission" date="2022-07" db="EMBL/GenBank/DDBJ databases">
        <title>Phylogenomic reconstructions and comparative analyses of Kickxellomycotina fungi.</title>
        <authorList>
            <person name="Reynolds N.K."/>
            <person name="Stajich J.E."/>
            <person name="Barry K."/>
            <person name="Grigoriev I.V."/>
            <person name="Crous P."/>
            <person name="Smith M.E."/>
        </authorList>
    </citation>
    <scope>NUCLEOTIDE SEQUENCE</scope>
    <source>
        <strain evidence="17">NRRL 1566</strain>
    </source>
</reference>
<evidence type="ECO:0000259" key="15">
    <source>
        <dbReference type="Pfam" id="PF09334"/>
    </source>
</evidence>
<feature type="domain" description="Methionyl/Leucyl tRNA synthetase" evidence="15">
    <location>
        <begin position="119"/>
        <end position="255"/>
    </location>
</feature>
<dbReference type="NCBIfam" id="TIGR00396">
    <property type="entry name" value="leuS_bact"/>
    <property type="match status" value="1"/>
</dbReference>
<dbReference type="InterPro" id="IPR009008">
    <property type="entry name" value="Val/Leu/Ile-tRNA-synth_edit"/>
</dbReference>
<dbReference type="EMBL" id="JANBUW010000002">
    <property type="protein sequence ID" value="KAJ2852590.1"/>
    <property type="molecule type" value="Genomic_DNA"/>
</dbReference>
<dbReference type="GO" id="GO:0002161">
    <property type="term" value="F:aminoacyl-tRNA deacylase activity"/>
    <property type="evidence" value="ECO:0007669"/>
    <property type="project" value="InterPro"/>
</dbReference>
<evidence type="ECO:0000313" key="17">
    <source>
        <dbReference type="EMBL" id="KAJ2852590.1"/>
    </source>
</evidence>
<dbReference type="FunFam" id="3.40.50.620:FF:000003">
    <property type="entry name" value="Leucine--tRNA ligase"/>
    <property type="match status" value="1"/>
</dbReference>
<dbReference type="InterPro" id="IPR014729">
    <property type="entry name" value="Rossmann-like_a/b/a_fold"/>
</dbReference>
<dbReference type="SUPFAM" id="SSF47323">
    <property type="entry name" value="Anticodon-binding domain of a subclass of class I aminoacyl-tRNA synthetases"/>
    <property type="match status" value="1"/>
</dbReference>
<dbReference type="InterPro" id="IPR013155">
    <property type="entry name" value="M/V/L/I-tRNA-synth_anticd-bd"/>
</dbReference>
<dbReference type="GO" id="GO:0032543">
    <property type="term" value="P:mitochondrial translation"/>
    <property type="evidence" value="ECO:0007669"/>
    <property type="project" value="TreeGrafter"/>
</dbReference>
<protein>
    <recommendedName>
        <fullName evidence="4">leucine--tRNA ligase</fullName>
        <ecNumber evidence="4">6.1.1.4</ecNumber>
    </recommendedName>
    <alternativeName>
        <fullName evidence="10">Leucyl-tRNA synthetase</fullName>
    </alternativeName>
</protein>
<evidence type="ECO:0000256" key="2">
    <source>
        <dbReference type="ARBA" id="ARBA00004496"/>
    </source>
</evidence>
<dbReference type="InterPro" id="IPR025709">
    <property type="entry name" value="Leu_tRNA-synth_edit"/>
</dbReference>
<evidence type="ECO:0000313" key="18">
    <source>
        <dbReference type="Proteomes" id="UP001139887"/>
    </source>
</evidence>
<dbReference type="GO" id="GO:0005524">
    <property type="term" value="F:ATP binding"/>
    <property type="evidence" value="ECO:0007669"/>
    <property type="project" value="UniProtKB-KW"/>
</dbReference>
<organism evidence="17 18">
    <name type="scientific">Coemansia brasiliensis</name>
    <dbReference type="NCBI Taxonomy" id="2650707"/>
    <lineage>
        <taxon>Eukaryota</taxon>
        <taxon>Fungi</taxon>
        <taxon>Fungi incertae sedis</taxon>
        <taxon>Zoopagomycota</taxon>
        <taxon>Kickxellomycotina</taxon>
        <taxon>Kickxellomycetes</taxon>
        <taxon>Kickxellales</taxon>
        <taxon>Kickxellaceae</taxon>
        <taxon>Coemansia</taxon>
    </lineage>
</organism>
<evidence type="ECO:0000256" key="11">
    <source>
        <dbReference type="ARBA" id="ARBA00047469"/>
    </source>
</evidence>
<feature type="domain" description="Aminoacyl-tRNA synthetase class Ia" evidence="13">
    <location>
        <begin position="510"/>
        <end position="628"/>
    </location>
</feature>
<keyword evidence="5 12" id="KW-0436">Ligase</keyword>
<comment type="similarity">
    <text evidence="3 12">Belongs to the class-I aminoacyl-tRNA synthetase family.</text>
</comment>
<dbReference type="SUPFAM" id="SSF52374">
    <property type="entry name" value="Nucleotidylyl transferase"/>
    <property type="match status" value="1"/>
</dbReference>
<dbReference type="EC" id="6.1.1.4" evidence="4"/>
<evidence type="ECO:0000256" key="10">
    <source>
        <dbReference type="ARBA" id="ARBA00030520"/>
    </source>
</evidence>
<keyword evidence="18" id="KW-1185">Reference proteome</keyword>
<dbReference type="PANTHER" id="PTHR43740">
    <property type="entry name" value="LEUCYL-TRNA SYNTHETASE"/>
    <property type="match status" value="1"/>
</dbReference>
<evidence type="ECO:0000256" key="8">
    <source>
        <dbReference type="ARBA" id="ARBA00022917"/>
    </source>
</evidence>
<proteinExistence type="inferred from homology"/>
<accession>A0A9W8M225</accession>
<evidence type="ECO:0000256" key="7">
    <source>
        <dbReference type="ARBA" id="ARBA00022840"/>
    </source>
</evidence>
<dbReference type="Pfam" id="PF00133">
    <property type="entry name" value="tRNA-synt_1"/>
    <property type="match status" value="2"/>
</dbReference>
<dbReference type="FunFam" id="1.10.730.10:FF:000002">
    <property type="entry name" value="Leucine--tRNA ligase"/>
    <property type="match status" value="1"/>
</dbReference>
<dbReference type="InterPro" id="IPR002300">
    <property type="entry name" value="aa-tRNA-synth_Ia"/>
</dbReference>
<feature type="domain" description="Aminoacyl-tRNA synthetase class Ia" evidence="13">
    <location>
        <begin position="733"/>
        <end position="769"/>
    </location>
</feature>
<dbReference type="CDD" id="cd07958">
    <property type="entry name" value="Anticodon_Ia_Leu_BEm"/>
    <property type="match status" value="1"/>
</dbReference>
<dbReference type="PRINTS" id="PR00985">
    <property type="entry name" value="TRNASYNTHLEU"/>
</dbReference>